<protein>
    <submittedName>
        <fullName evidence="2">Fructosamine-3-kinase</fullName>
    </submittedName>
</protein>
<evidence type="ECO:0000313" key="3">
    <source>
        <dbReference type="Proteomes" id="UP000674416"/>
    </source>
</evidence>
<keyword evidence="3" id="KW-1185">Reference proteome</keyword>
<organism evidence="2 3">
    <name type="scientific">Bacillus capparidis</name>
    <dbReference type="NCBI Taxonomy" id="1840411"/>
    <lineage>
        <taxon>Bacteria</taxon>
        <taxon>Bacillati</taxon>
        <taxon>Bacillota</taxon>
        <taxon>Bacilli</taxon>
        <taxon>Bacillales</taxon>
        <taxon>Bacillaceae</taxon>
        <taxon>Bacillus</taxon>
    </lineage>
</organism>
<dbReference type="InterPro" id="IPR016477">
    <property type="entry name" value="Fructo-/Ketosamine-3-kinase"/>
</dbReference>
<comment type="similarity">
    <text evidence="1">Belongs to the fructosamine kinase family.</text>
</comment>
<dbReference type="EMBL" id="JAFDST010000001">
    <property type="protein sequence ID" value="MBP1080233.1"/>
    <property type="molecule type" value="Genomic_DNA"/>
</dbReference>
<dbReference type="RefSeq" id="WP_053602990.1">
    <property type="nucleotide sequence ID" value="NZ_JAFDST010000001.1"/>
</dbReference>
<reference evidence="2 3" key="1">
    <citation type="submission" date="2021-01" db="EMBL/GenBank/DDBJ databases">
        <title>Genomic Encyclopedia of Type Strains, Phase IV (KMG-IV): sequencing the most valuable type-strain genomes for metagenomic binning, comparative biology and taxonomic classification.</title>
        <authorList>
            <person name="Goeker M."/>
        </authorList>
    </citation>
    <scope>NUCLEOTIDE SEQUENCE [LARGE SCALE GENOMIC DNA]</scope>
    <source>
        <strain evidence="2 3">DSM 103394</strain>
    </source>
</reference>
<dbReference type="Gene3D" id="3.90.1200.10">
    <property type="match status" value="1"/>
</dbReference>
<gene>
    <name evidence="2" type="ORF">JOC74_000721</name>
</gene>
<dbReference type="Pfam" id="PF03881">
    <property type="entry name" value="Fructosamin_kin"/>
    <property type="match status" value="1"/>
</dbReference>
<dbReference type="PANTHER" id="PTHR12149:SF8">
    <property type="entry name" value="PROTEIN-RIBULOSAMINE 3-KINASE"/>
    <property type="match status" value="1"/>
</dbReference>
<dbReference type="Proteomes" id="UP000674416">
    <property type="component" value="Unassembled WGS sequence"/>
</dbReference>
<sequence length="289" mass="32901">MTTTKSISRIIEKIDPELLINRISPQHGGDINDAFFVETNKEPLFIKTNSGVPKDFFEKEAMGLEELRSSGAVNVPNVLLYNQETENEQYLVLSYVSGNKEPATEAKLGQQLARMHQVTKSFYGLPYSNYLGTFQQESGEYEKWVDFYREKRLLPQIEIAVKKGYLKAAQKERHLQLLTRLEEWIPADPGASVLHGDLWGGNWIAGNKGEPYLIDPAVIYGDREMDLAMTALFGGFGSSFYKAYEAESNSKLNQEIWPLYQLLYLYMHLNSFGVSYLGATERIVQRFLG</sequence>
<dbReference type="PANTHER" id="PTHR12149">
    <property type="entry name" value="FRUCTOSAMINE 3 KINASE-RELATED PROTEIN"/>
    <property type="match status" value="1"/>
</dbReference>
<name>A0ABS4CT13_9BACI</name>
<evidence type="ECO:0000313" key="2">
    <source>
        <dbReference type="EMBL" id="MBP1080233.1"/>
    </source>
</evidence>
<keyword evidence="1" id="KW-0418">Kinase</keyword>
<comment type="caution">
    <text evidence="2">The sequence shown here is derived from an EMBL/GenBank/DDBJ whole genome shotgun (WGS) entry which is preliminary data.</text>
</comment>
<accession>A0ABS4CT13</accession>
<dbReference type="PIRSF" id="PIRSF006221">
    <property type="entry name" value="Ketosamine-3-kinase"/>
    <property type="match status" value="1"/>
</dbReference>
<dbReference type="SUPFAM" id="SSF56112">
    <property type="entry name" value="Protein kinase-like (PK-like)"/>
    <property type="match status" value="1"/>
</dbReference>
<keyword evidence="1" id="KW-0808">Transferase</keyword>
<evidence type="ECO:0000256" key="1">
    <source>
        <dbReference type="PIRNR" id="PIRNR006221"/>
    </source>
</evidence>
<dbReference type="InterPro" id="IPR011009">
    <property type="entry name" value="Kinase-like_dom_sf"/>
</dbReference>
<dbReference type="Gene3D" id="3.30.200.20">
    <property type="entry name" value="Phosphorylase Kinase, domain 1"/>
    <property type="match status" value="1"/>
</dbReference>
<proteinExistence type="inferred from homology"/>